<dbReference type="HAMAP" id="MF_00048">
    <property type="entry name" value="UPF0102"/>
    <property type="match status" value="1"/>
</dbReference>
<dbReference type="EMBL" id="DYWQ01000135">
    <property type="protein sequence ID" value="HJF45854.1"/>
    <property type="molecule type" value="Genomic_DNA"/>
</dbReference>
<dbReference type="PANTHER" id="PTHR34039">
    <property type="entry name" value="UPF0102 PROTEIN YRAN"/>
    <property type="match status" value="1"/>
</dbReference>
<dbReference type="SUPFAM" id="SSF52980">
    <property type="entry name" value="Restriction endonuclease-like"/>
    <property type="match status" value="1"/>
</dbReference>
<dbReference type="CDD" id="cd20736">
    <property type="entry name" value="PoNe_Nuclease"/>
    <property type="match status" value="1"/>
</dbReference>
<dbReference type="InterPro" id="IPR011856">
    <property type="entry name" value="tRNA_endonuc-like_dom_sf"/>
</dbReference>
<feature type="compositionally biased region" description="Basic and acidic residues" evidence="3">
    <location>
        <begin position="1"/>
        <end position="10"/>
    </location>
</feature>
<dbReference type="GO" id="GO:0003676">
    <property type="term" value="F:nucleic acid binding"/>
    <property type="evidence" value="ECO:0007669"/>
    <property type="project" value="InterPro"/>
</dbReference>
<dbReference type="OrthoDB" id="9794876at2"/>
<evidence type="ECO:0000313" key="5">
    <source>
        <dbReference type="Proteomes" id="UP000697330"/>
    </source>
</evidence>
<dbReference type="Proteomes" id="UP000697330">
    <property type="component" value="Unassembled WGS sequence"/>
</dbReference>
<name>A0A921GH69_9ACTN</name>
<sequence length="167" mass="19046">MHEEQERAFEYDPDQDLPATPEAQAGEVEASARERPRTVRDLTPRELGMKGEEMAAAYLERKGWYILDRNWRCEFGEVDIVAREDDEDDTIVLVEVKTRLALGERGEGMPELAVDSRKRRRYKMLALAYIVNHPEADAVRFDVIALNVVGEGAARLRHLSGAYEVDD</sequence>
<organism evidence="4 5">
    <name type="scientific">Thermophilibacter provencensis</name>
    <dbReference type="NCBI Taxonomy" id="1852386"/>
    <lineage>
        <taxon>Bacteria</taxon>
        <taxon>Bacillati</taxon>
        <taxon>Actinomycetota</taxon>
        <taxon>Coriobacteriia</taxon>
        <taxon>Coriobacteriales</taxon>
        <taxon>Atopobiaceae</taxon>
        <taxon>Thermophilibacter</taxon>
    </lineage>
</organism>
<dbReference type="InterPro" id="IPR011335">
    <property type="entry name" value="Restrct_endonuc-II-like"/>
</dbReference>
<evidence type="ECO:0000256" key="3">
    <source>
        <dbReference type="SAM" id="MobiDB-lite"/>
    </source>
</evidence>
<dbReference type="Gene3D" id="3.40.1350.10">
    <property type="match status" value="1"/>
</dbReference>
<evidence type="ECO:0000313" key="4">
    <source>
        <dbReference type="EMBL" id="HJF45854.1"/>
    </source>
</evidence>
<dbReference type="PANTHER" id="PTHR34039:SF1">
    <property type="entry name" value="UPF0102 PROTEIN YRAN"/>
    <property type="match status" value="1"/>
</dbReference>
<dbReference type="InterPro" id="IPR003509">
    <property type="entry name" value="UPF0102_YraN-like"/>
</dbReference>
<evidence type="ECO:0000256" key="1">
    <source>
        <dbReference type="ARBA" id="ARBA00006738"/>
    </source>
</evidence>
<reference evidence="4" key="2">
    <citation type="submission" date="2021-09" db="EMBL/GenBank/DDBJ databases">
        <authorList>
            <person name="Gilroy R."/>
        </authorList>
    </citation>
    <scope>NUCLEOTIDE SEQUENCE</scope>
    <source>
        <strain evidence="4">CHK124-7917</strain>
    </source>
</reference>
<dbReference type="AlphaFoldDB" id="A0A921GH69"/>
<protein>
    <recommendedName>
        <fullName evidence="2">UPF0102 protein K8U72_08765</fullName>
    </recommendedName>
</protein>
<accession>A0A921GH69</accession>
<dbReference type="Pfam" id="PF02021">
    <property type="entry name" value="UPF0102"/>
    <property type="match status" value="1"/>
</dbReference>
<comment type="caution">
    <text evidence="4">The sequence shown here is derived from an EMBL/GenBank/DDBJ whole genome shotgun (WGS) entry which is preliminary data.</text>
</comment>
<gene>
    <name evidence="4" type="ORF">K8U72_08765</name>
</gene>
<dbReference type="RefSeq" id="WP_075280195.1">
    <property type="nucleotide sequence ID" value="NZ_CALUGK010000037.1"/>
</dbReference>
<evidence type="ECO:0000256" key="2">
    <source>
        <dbReference type="HAMAP-Rule" id="MF_00048"/>
    </source>
</evidence>
<feature type="region of interest" description="Disordered" evidence="3">
    <location>
        <begin position="1"/>
        <end position="37"/>
    </location>
</feature>
<reference evidence="4" key="1">
    <citation type="journal article" date="2021" name="PeerJ">
        <title>Extensive microbial diversity within the chicken gut microbiome revealed by metagenomics and culture.</title>
        <authorList>
            <person name="Gilroy R."/>
            <person name="Ravi A."/>
            <person name="Getino M."/>
            <person name="Pursley I."/>
            <person name="Horton D.L."/>
            <person name="Alikhan N.F."/>
            <person name="Baker D."/>
            <person name="Gharbi K."/>
            <person name="Hall N."/>
            <person name="Watson M."/>
            <person name="Adriaenssens E.M."/>
            <person name="Foster-Nyarko E."/>
            <person name="Jarju S."/>
            <person name="Secka A."/>
            <person name="Antonio M."/>
            <person name="Oren A."/>
            <person name="Chaudhuri R.R."/>
            <person name="La Ragione R."/>
            <person name="Hildebrand F."/>
            <person name="Pallen M.J."/>
        </authorList>
    </citation>
    <scope>NUCLEOTIDE SEQUENCE</scope>
    <source>
        <strain evidence="4">CHK124-7917</strain>
    </source>
</reference>
<proteinExistence type="inferred from homology"/>
<comment type="similarity">
    <text evidence="1 2">Belongs to the UPF0102 family.</text>
</comment>